<evidence type="ECO:0000313" key="3">
    <source>
        <dbReference type="EMBL" id="AXB43148.1"/>
    </source>
</evidence>
<dbReference type="Pfam" id="PF02470">
    <property type="entry name" value="MlaD"/>
    <property type="match status" value="1"/>
</dbReference>
<dbReference type="InterPro" id="IPR024516">
    <property type="entry name" value="Mce_C"/>
</dbReference>
<dbReference type="KEGG" id="aab:A4R43_11785"/>
<dbReference type="InterPro" id="IPR005693">
    <property type="entry name" value="Mce"/>
</dbReference>
<dbReference type="GO" id="GO:0005576">
    <property type="term" value="C:extracellular region"/>
    <property type="evidence" value="ECO:0007669"/>
    <property type="project" value="TreeGrafter"/>
</dbReference>
<gene>
    <name evidence="3" type="ORF">A4R43_11785</name>
</gene>
<dbReference type="NCBIfam" id="TIGR00996">
    <property type="entry name" value="Mtu_fam_mce"/>
    <property type="match status" value="1"/>
</dbReference>
<dbReference type="OrthoDB" id="9774928at2"/>
<dbReference type="Proteomes" id="UP000250434">
    <property type="component" value="Chromosome"/>
</dbReference>
<dbReference type="InterPro" id="IPR003399">
    <property type="entry name" value="Mce/MlaD"/>
</dbReference>
<proteinExistence type="predicted"/>
<dbReference type="RefSeq" id="WP_113692393.1">
    <property type="nucleotide sequence ID" value="NZ_CP015163.1"/>
</dbReference>
<name>A0A344L524_9PSEU</name>
<keyword evidence="4" id="KW-1185">Reference proteome</keyword>
<evidence type="ECO:0000313" key="4">
    <source>
        <dbReference type="Proteomes" id="UP000250434"/>
    </source>
</evidence>
<dbReference type="PANTHER" id="PTHR33371:SF15">
    <property type="entry name" value="LIPOPROTEIN LPRN"/>
    <property type="match status" value="1"/>
</dbReference>
<dbReference type="EMBL" id="CP015163">
    <property type="protein sequence ID" value="AXB43148.1"/>
    <property type="molecule type" value="Genomic_DNA"/>
</dbReference>
<dbReference type="PANTHER" id="PTHR33371">
    <property type="entry name" value="INTERMEMBRANE PHOSPHOLIPID TRANSPORT SYSTEM BINDING PROTEIN MLAD-RELATED"/>
    <property type="match status" value="1"/>
</dbReference>
<feature type="domain" description="Mce/MlaD" evidence="1">
    <location>
        <begin position="33"/>
        <end position="108"/>
    </location>
</feature>
<organism evidence="3 4">
    <name type="scientific">Amycolatopsis albispora</name>
    <dbReference type="NCBI Taxonomy" id="1804986"/>
    <lineage>
        <taxon>Bacteria</taxon>
        <taxon>Bacillati</taxon>
        <taxon>Actinomycetota</taxon>
        <taxon>Actinomycetes</taxon>
        <taxon>Pseudonocardiales</taxon>
        <taxon>Pseudonocardiaceae</taxon>
        <taxon>Amycolatopsis</taxon>
    </lineage>
</organism>
<dbReference type="PROSITE" id="PS51257">
    <property type="entry name" value="PROKAR_LIPOPROTEIN"/>
    <property type="match status" value="1"/>
</dbReference>
<evidence type="ECO:0000259" key="2">
    <source>
        <dbReference type="Pfam" id="PF11887"/>
    </source>
</evidence>
<dbReference type="AlphaFoldDB" id="A0A344L524"/>
<dbReference type="InterPro" id="IPR052336">
    <property type="entry name" value="MlaD_Phospholipid_Transporter"/>
</dbReference>
<accession>A0A344L524</accession>
<sequence>MRRLCCLAVLTLVSGCGVGFQDLPLGRTPDGDSYRLTLVFADAAGLPVGGKVKLGQAEVGRVSELRARDFRAEVVVAISAGVPLPAGTRAQIQVSSALGEQFVDLQPPPGPAAGTLADGGVIGVELTSGGPAVEDLLAAAGTMLNGAGLDQVRTIVAEANTALGGRSAQVKELFGQLDSLLASVDAHRGELTRAIDSVGALTTTVNDERATIEAGLTRLTPAIEVLNGHRGTLENLLGRVTTLSRVTGEALGKTEQDLLALVPQVRQLLGELGGLDTELGATLAKIAPFQENLARATPSDYLNVDGRLDVPNTLLPLLTGSPPPPPGSAPEPGALADFLARSAR</sequence>
<evidence type="ECO:0008006" key="5">
    <source>
        <dbReference type="Google" id="ProtNLM"/>
    </source>
</evidence>
<feature type="domain" description="Mammalian cell entry C-terminal" evidence="2">
    <location>
        <begin position="115"/>
        <end position="296"/>
    </location>
</feature>
<evidence type="ECO:0000259" key="1">
    <source>
        <dbReference type="Pfam" id="PF02470"/>
    </source>
</evidence>
<dbReference type="Pfam" id="PF11887">
    <property type="entry name" value="Mce4_CUP1"/>
    <property type="match status" value="1"/>
</dbReference>
<protein>
    <recommendedName>
        <fullName evidence="5">ABC transporter substrate-binding protein</fullName>
    </recommendedName>
</protein>
<reference evidence="3 4" key="1">
    <citation type="submission" date="2016-04" db="EMBL/GenBank/DDBJ databases">
        <title>Complete genome sequence and analysis of deep-sea sediment isolate, Amycolatopsis sp. WP1.</title>
        <authorList>
            <person name="Wang H."/>
            <person name="Chen S."/>
            <person name="Wu Q."/>
        </authorList>
    </citation>
    <scope>NUCLEOTIDE SEQUENCE [LARGE SCALE GENOMIC DNA]</scope>
    <source>
        <strain evidence="3 4">WP1</strain>
    </source>
</reference>